<feature type="domain" description="SLH" evidence="3">
    <location>
        <begin position="103"/>
        <end position="166"/>
    </location>
</feature>
<gene>
    <name evidence="4" type="ORF">J2Z32_000317</name>
</gene>
<keyword evidence="5" id="KW-1185">Reference proteome</keyword>
<feature type="compositionally biased region" description="Polar residues" evidence="1">
    <location>
        <begin position="37"/>
        <end position="47"/>
    </location>
</feature>
<dbReference type="EMBL" id="JAGGKG010000001">
    <property type="protein sequence ID" value="MBP1903705.1"/>
    <property type="molecule type" value="Genomic_DNA"/>
</dbReference>
<dbReference type="PROSITE" id="PS51272">
    <property type="entry name" value="SLH"/>
    <property type="match status" value="1"/>
</dbReference>
<proteinExistence type="predicted"/>
<evidence type="ECO:0000259" key="3">
    <source>
        <dbReference type="PROSITE" id="PS51272"/>
    </source>
</evidence>
<dbReference type="Proteomes" id="UP001519272">
    <property type="component" value="Unassembled WGS sequence"/>
</dbReference>
<feature type="signal peptide" evidence="2">
    <location>
        <begin position="1"/>
        <end position="23"/>
    </location>
</feature>
<keyword evidence="2" id="KW-0732">Signal</keyword>
<evidence type="ECO:0000256" key="2">
    <source>
        <dbReference type="SAM" id="SignalP"/>
    </source>
</evidence>
<organism evidence="4 5">
    <name type="scientific">Paenibacillus turicensis</name>
    <dbReference type="NCBI Taxonomy" id="160487"/>
    <lineage>
        <taxon>Bacteria</taxon>
        <taxon>Bacillati</taxon>
        <taxon>Bacillota</taxon>
        <taxon>Bacilli</taxon>
        <taxon>Bacillales</taxon>
        <taxon>Paenibacillaceae</taxon>
        <taxon>Paenibacillus</taxon>
    </lineage>
</organism>
<dbReference type="PANTHER" id="PTHR43308">
    <property type="entry name" value="OUTER MEMBRANE PROTEIN ALPHA-RELATED"/>
    <property type="match status" value="1"/>
</dbReference>
<dbReference type="InterPro" id="IPR051465">
    <property type="entry name" value="Cell_Envelope_Struct_Comp"/>
</dbReference>
<feature type="compositionally biased region" description="Basic and acidic residues" evidence="1">
    <location>
        <begin position="71"/>
        <end position="88"/>
    </location>
</feature>
<evidence type="ECO:0000256" key="1">
    <source>
        <dbReference type="SAM" id="MobiDB-lite"/>
    </source>
</evidence>
<feature type="compositionally biased region" description="Polar residues" evidence="1">
    <location>
        <begin position="57"/>
        <end position="69"/>
    </location>
</feature>
<name>A0ABS4FM96_9BACL</name>
<dbReference type="InterPro" id="IPR001119">
    <property type="entry name" value="SLH_dom"/>
</dbReference>
<evidence type="ECO:0000313" key="4">
    <source>
        <dbReference type="EMBL" id="MBP1903705.1"/>
    </source>
</evidence>
<dbReference type="PANTHER" id="PTHR43308:SF5">
    <property type="entry name" value="S-LAYER PROTEIN _ PEPTIDOGLYCAN ENDO-BETA-N-ACETYLGLUCOSAMINIDASE"/>
    <property type="match status" value="1"/>
</dbReference>
<reference evidence="4 5" key="1">
    <citation type="submission" date="2021-03" db="EMBL/GenBank/DDBJ databases">
        <title>Genomic Encyclopedia of Type Strains, Phase IV (KMG-IV): sequencing the most valuable type-strain genomes for metagenomic binning, comparative biology and taxonomic classification.</title>
        <authorList>
            <person name="Goeker M."/>
        </authorList>
    </citation>
    <scope>NUCLEOTIDE SEQUENCE [LARGE SCALE GENOMIC DNA]</scope>
    <source>
        <strain evidence="4 5">DSM 14349</strain>
    </source>
</reference>
<sequence length="482" mass="53239">MNKKAISIILGMALVAASGGALWGNGNEVKALDSEKAGTSATSTTTVEKNEAAIKTNLDTSVEKSSTNEDMTDKDRTSGEKNGEKDNVNQESSSPESNVMNQQVTSFSDVKDTHWAKKSITAAIEKGYVSGYPGGVFKPEQAIKRDEFMKMVVTAMNLPVETEGASTWYEPFVKVAKENKLYESSDFSDSDLGWNKVITRKEMARIAVRAGLGEEAKEDSKWMYLATKAGLVTGLGKGELGETKTTTRAQSVTIIERILAVKNGEKLPVDKYAVGSAELAWHGTNIFTVMPEIMVTKEEDYKGKTIEELWRQDQMTVETKDGKYKGVLDALIAIDLEDPNDPNLKLVPPVEQLKWYNNSGVIGGVPTNTNYITKWRNSYLLYFKGREIYNKDEKSYKSDPLGPESLLFGVSTPDMEDFFKGNLNKPAIVYHKKLNDLSAFILPKSGWAQDGKLIMKLFSPNLSASGYQANILFEIDGPYAQK</sequence>
<evidence type="ECO:0000313" key="5">
    <source>
        <dbReference type="Proteomes" id="UP001519272"/>
    </source>
</evidence>
<feature type="chain" id="PRO_5045599445" description="SLH domain-containing protein" evidence="2">
    <location>
        <begin position="24"/>
        <end position="482"/>
    </location>
</feature>
<dbReference type="RefSeq" id="WP_210087374.1">
    <property type="nucleotide sequence ID" value="NZ_JAGGKG010000001.1"/>
</dbReference>
<dbReference type="Pfam" id="PF00395">
    <property type="entry name" value="SLH"/>
    <property type="match status" value="1"/>
</dbReference>
<comment type="caution">
    <text evidence="4">The sequence shown here is derived from an EMBL/GenBank/DDBJ whole genome shotgun (WGS) entry which is preliminary data.</text>
</comment>
<feature type="region of interest" description="Disordered" evidence="1">
    <location>
        <begin position="34"/>
        <end position="102"/>
    </location>
</feature>
<protein>
    <recommendedName>
        <fullName evidence="3">SLH domain-containing protein</fullName>
    </recommendedName>
</protein>
<accession>A0ABS4FM96</accession>
<feature type="compositionally biased region" description="Polar residues" evidence="1">
    <location>
        <begin position="89"/>
        <end position="102"/>
    </location>
</feature>